<dbReference type="eggNOG" id="COG4296">
    <property type="taxonomic scope" value="Bacteria"/>
</dbReference>
<sequence>MDHDFLSEITRDGEDGIITIEYEGHTIDIRLISDGQPFGMALQLATEIIEQLPEYDVVAKNIIVNDLCDIYNNGWNEYDEVQADGSLKSVSHPPLTTTEFEQKFFLAGVNITGNTVVELFYDNSGLFWGHAVLVQSLNGSDFNTARAELLG</sequence>
<reference evidence="2 3" key="1">
    <citation type="journal article" date="2008" name="Proc. Natl. Acad. Sci. U.S.A.">
        <title>Niche adaptation and genome expansion in the chlorophyll d-producing cyanobacterium Acaryochloris marina.</title>
        <authorList>
            <person name="Swingley W.D."/>
            <person name="Chen M."/>
            <person name="Cheung P.C."/>
            <person name="Conrad A.L."/>
            <person name="Dejesa L.C."/>
            <person name="Hao J."/>
            <person name="Honchak B.M."/>
            <person name="Karbach L.E."/>
            <person name="Kurdoglu A."/>
            <person name="Lahiri S."/>
            <person name="Mastrian S.D."/>
            <person name="Miyashita H."/>
            <person name="Page L."/>
            <person name="Ramakrishna P."/>
            <person name="Satoh S."/>
            <person name="Sattley W.M."/>
            <person name="Shimada Y."/>
            <person name="Taylor H.L."/>
            <person name="Tomo T."/>
            <person name="Tsuchiya T."/>
            <person name="Wang Z.T."/>
            <person name="Raymond J."/>
            <person name="Mimuro M."/>
            <person name="Blankenship R.E."/>
            <person name="Touchman J.W."/>
        </authorList>
    </citation>
    <scope>NUCLEOTIDE SEQUENCE [LARGE SCALE GENOMIC DNA]</scope>
    <source>
        <strain evidence="3">MBIC 11017</strain>
    </source>
</reference>
<evidence type="ECO:0000259" key="1">
    <source>
        <dbReference type="Pfam" id="PF10020"/>
    </source>
</evidence>
<dbReference type="KEGG" id="amr:AM1_2774"/>
<organism evidence="2 3">
    <name type="scientific">Acaryochloris marina (strain MBIC 11017)</name>
    <dbReference type="NCBI Taxonomy" id="329726"/>
    <lineage>
        <taxon>Bacteria</taxon>
        <taxon>Bacillati</taxon>
        <taxon>Cyanobacteriota</taxon>
        <taxon>Cyanophyceae</taxon>
        <taxon>Acaryochloridales</taxon>
        <taxon>Acaryochloridaceae</taxon>
        <taxon>Acaryochloris</taxon>
    </lineage>
</organism>
<evidence type="ECO:0000313" key="2">
    <source>
        <dbReference type="EMBL" id="ABW27774.1"/>
    </source>
</evidence>
<feature type="domain" description="DUF2262" evidence="1">
    <location>
        <begin position="20"/>
        <end position="136"/>
    </location>
</feature>
<dbReference type="Pfam" id="PF10020">
    <property type="entry name" value="DUF2262"/>
    <property type="match status" value="1"/>
</dbReference>
<proteinExistence type="predicted"/>
<dbReference type="Proteomes" id="UP000000268">
    <property type="component" value="Chromosome"/>
</dbReference>
<name>B0C993_ACAM1</name>
<keyword evidence="3" id="KW-1185">Reference proteome</keyword>
<dbReference type="OrthoDB" id="1151029at2"/>
<dbReference type="InterPro" id="IPR019260">
    <property type="entry name" value="DUF2262"/>
</dbReference>
<protein>
    <recommendedName>
        <fullName evidence="1">DUF2262 domain-containing protein</fullName>
    </recommendedName>
</protein>
<dbReference type="EMBL" id="CP000828">
    <property type="protein sequence ID" value="ABW27774.1"/>
    <property type="molecule type" value="Genomic_DNA"/>
</dbReference>
<dbReference type="HOGENOM" id="CLU_1727340_0_0_3"/>
<dbReference type="AlphaFoldDB" id="B0C993"/>
<gene>
    <name evidence="2" type="ordered locus">AM1_2774</name>
</gene>
<accession>B0C993</accession>
<evidence type="ECO:0000313" key="3">
    <source>
        <dbReference type="Proteomes" id="UP000000268"/>
    </source>
</evidence>
<dbReference type="RefSeq" id="WP_012163221.1">
    <property type="nucleotide sequence ID" value="NC_009925.1"/>
</dbReference>